<dbReference type="GO" id="GO:0030151">
    <property type="term" value="F:molybdenum ion binding"/>
    <property type="evidence" value="ECO:0007669"/>
    <property type="project" value="InterPro"/>
</dbReference>
<gene>
    <name evidence="2" type="ORF">SAMN04489860_0672</name>
</gene>
<dbReference type="InterPro" id="IPR005302">
    <property type="entry name" value="MoCF_Sase_C"/>
</dbReference>
<dbReference type="eggNOG" id="COG2258">
    <property type="taxonomic scope" value="Bacteria"/>
</dbReference>
<accession>A0A1H1P0M2</accession>
<dbReference type="InterPro" id="IPR052353">
    <property type="entry name" value="Benzoxazolinone_Detox_Enz"/>
</dbReference>
<dbReference type="SUPFAM" id="SSF50800">
    <property type="entry name" value="PK beta-barrel domain-like"/>
    <property type="match status" value="1"/>
</dbReference>
<protein>
    <submittedName>
        <fullName evidence="2">MOSC domain-containing protein YiiM</fullName>
    </submittedName>
</protein>
<dbReference type="GO" id="GO:0030170">
    <property type="term" value="F:pyridoxal phosphate binding"/>
    <property type="evidence" value="ECO:0007669"/>
    <property type="project" value="InterPro"/>
</dbReference>
<feature type="domain" description="MOSC" evidence="1">
    <location>
        <begin position="31"/>
        <end position="165"/>
    </location>
</feature>
<organism evidence="2 3">
    <name type="scientific">Paraoerskovia marina</name>
    <dbReference type="NCBI Taxonomy" id="545619"/>
    <lineage>
        <taxon>Bacteria</taxon>
        <taxon>Bacillati</taxon>
        <taxon>Actinomycetota</taxon>
        <taxon>Actinomycetes</taxon>
        <taxon>Micrococcales</taxon>
        <taxon>Cellulomonadaceae</taxon>
        <taxon>Paraoerskovia</taxon>
    </lineage>
</organism>
<dbReference type="RefSeq" id="WP_083371589.1">
    <property type="nucleotide sequence ID" value="NZ_LT629776.1"/>
</dbReference>
<evidence type="ECO:0000259" key="1">
    <source>
        <dbReference type="PROSITE" id="PS51340"/>
    </source>
</evidence>
<name>A0A1H1P0M2_9CELL</name>
<dbReference type="EMBL" id="LT629776">
    <property type="protein sequence ID" value="SDS04744.1"/>
    <property type="molecule type" value="Genomic_DNA"/>
</dbReference>
<dbReference type="STRING" id="545619.SAMN04489860_0672"/>
<dbReference type="OrthoDB" id="9786134at2"/>
<proteinExistence type="predicted"/>
<reference evidence="3" key="1">
    <citation type="submission" date="2016-10" db="EMBL/GenBank/DDBJ databases">
        <authorList>
            <person name="Varghese N."/>
            <person name="Submissions S."/>
        </authorList>
    </citation>
    <scope>NUCLEOTIDE SEQUENCE [LARGE SCALE GENOMIC DNA]</scope>
    <source>
        <strain evidence="3">DSM 22126</strain>
    </source>
</reference>
<evidence type="ECO:0000313" key="2">
    <source>
        <dbReference type="EMBL" id="SDS04744.1"/>
    </source>
</evidence>
<dbReference type="PROSITE" id="PS51340">
    <property type="entry name" value="MOSC"/>
    <property type="match status" value="1"/>
</dbReference>
<dbReference type="Gene3D" id="2.40.33.20">
    <property type="entry name" value="PK beta-barrel domain-like"/>
    <property type="match status" value="1"/>
</dbReference>
<dbReference type="Proteomes" id="UP000185663">
    <property type="component" value="Chromosome I"/>
</dbReference>
<dbReference type="GO" id="GO:0003824">
    <property type="term" value="F:catalytic activity"/>
    <property type="evidence" value="ECO:0007669"/>
    <property type="project" value="InterPro"/>
</dbReference>
<dbReference type="InterPro" id="IPR011037">
    <property type="entry name" value="Pyrv_Knase-like_insert_dom_sf"/>
</dbReference>
<dbReference type="PANTHER" id="PTHR30212">
    <property type="entry name" value="PROTEIN YIIM"/>
    <property type="match status" value="1"/>
</dbReference>
<evidence type="ECO:0000313" key="3">
    <source>
        <dbReference type="Proteomes" id="UP000185663"/>
    </source>
</evidence>
<dbReference type="Pfam" id="PF03473">
    <property type="entry name" value="MOSC"/>
    <property type="match status" value="1"/>
</dbReference>
<sequence>MTSPGTVLAVCRVAQLVPDPGSVGVTAIDKRPVDGPVKVRPLGLYADVQADRDHHGGPEQAVYAYSAEDAGWWSAELGYDVVPGLFGENLRTHGVETSDAVIGERWRVGTALLEVTDARTPCATFARRLGEEKWVRRFTEANRTGCYLRVLTPGVVQAGDDVVVEHRPEHGVRISDWFRASSGGGDPEVARALLDAHAQGAVRLTDEIEEKAQKALARAAARE</sequence>
<dbReference type="AlphaFoldDB" id="A0A1H1P0M2"/>
<keyword evidence="3" id="KW-1185">Reference proteome</keyword>
<dbReference type="PANTHER" id="PTHR30212:SF2">
    <property type="entry name" value="PROTEIN YIIM"/>
    <property type="match status" value="1"/>
</dbReference>